<accession>A0A7K1KU87</accession>
<sequence>MGTRTPDRVAVVTGGSRGIGRATALRLAADGMAVVVNYRSDAAAANQVAADIEAGGGRAAATRADVAEPGELRDLLDTAERRYGGLDVLVHNAGGYVRGPLAEATDDDYARAFALNARATFHVLREAGRRMRDGGRIVFVSTAATLLTPPAQALYAAGKVAGEHLVRTFAREIGTRGITVNSVLPGPTETEGFAASEAPVDLLVAQTPLGRLGRPEDIAEVIGFLASDAARWITGKNIVADGGLS</sequence>
<dbReference type="PANTHER" id="PTHR48107:SF7">
    <property type="entry name" value="RE15974P"/>
    <property type="match status" value="1"/>
</dbReference>
<dbReference type="EMBL" id="WOFH01000001">
    <property type="protein sequence ID" value="MUN35750.1"/>
    <property type="molecule type" value="Genomic_DNA"/>
</dbReference>
<keyword evidence="5" id="KW-1185">Reference proteome</keyword>
<dbReference type="PRINTS" id="PR00081">
    <property type="entry name" value="GDHRDH"/>
</dbReference>
<evidence type="ECO:0000313" key="4">
    <source>
        <dbReference type="EMBL" id="MUN35750.1"/>
    </source>
</evidence>
<dbReference type="InterPro" id="IPR002347">
    <property type="entry name" value="SDR_fam"/>
</dbReference>
<comment type="caution">
    <text evidence="4">The sequence shown here is derived from an EMBL/GenBank/DDBJ whole genome shotgun (WGS) entry which is preliminary data.</text>
</comment>
<dbReference type="GO" id="GO:0016614">
    <property type="term" value="F:oxidoreductase activity, acting on CH-OH group of donors"/>
    <property type="evidence" value="ECO:0007669"/>
    <property type="project" value="UniProtKB-ARBA"/>
</dbReference>
<protein>
    <submittedName>
        <fullName evidence="4">SDR family oxidoreductase</fullName>
    </submittedName>
</protein>
<dbReference type="FunFam" id="3.40.50.720:FF:000084">
    <property type="entry name" value="Short-chain dehydrogenase reductase"/>
    <property type="match status" value="1"/>
</dbReference>
<dbReference type="SMART" id="SM00822">
    <property type="entry name" value="PKS_KR"/>
    <property type="match status" value="1"/>
</dbReference>
<dbReference type="Proteomes" id="UP000432015">
    <property type="component" value="Unassembled WGS sequence"/>
</dbReference>
<proteinExistence type="inferred from homology"/>
<evidence type="ECO:0000259" key="3">
    <source>
        <dbReference type="SMART" id="SM00822"/>
    </source>
</evidence>
<dbReference type="RefSeq" id="WP_156214636.1">
    <property type="nucleotide sequence ID" value="NZ_WOFH01000001.1"/>
</dbReference>
<name>A0A7K1KU87_9ACTN</name>
<gene>
    <name evidence="4" type="ORF">GNZ18_03940</name>
</gene>
<dbReference type="AlphaFoldDB" id="A0A7K1KU87"/>
<evidence type="ECO:0000256" key="2">
    <source>
        <dbReference type="ARBA" id="ARBA00023002"/>
    </source>
</evidence>
<dbReference type="InterPro" id="IPR057326">
    <property type="entry name" value="KR_dom"/>
</dbReference>
<organism evidence="4 5">
    <name type="scientific">Actinomadura litoris</name>
    <dbReference type="NCBI Taxonomy" id="2678616"/>
    <lineage>
        <taxon>Bacteria</taxon>
        <taxon>Bacillati</taxon>
        <taxon>Actinomycetota</taxon>
        <taxon>Actinomycetes</taxon>
        <taxon>Streptosporangiales</taxon>
        <taxon>Thermomonosporaceae</taxon>
        <taxon>Actinomadura</taxon>
    </lineage>
</organism>
<comment type="similarity">
    <text evidence="1">Belongs to the short-chain dehydrogenases/reductases (SDR) family.</text>
</comment>
<reference evidence="4 5" key="1">
    <citation type="submission" date="2019-11" db="EMBL/GenBank/DDBJ databases">
        <authorList>
            <person name="Cao P."/>
        </authorList>
    </citation>
    <scope>NUCLEOTIDE SEQUENCE [LARGE SCALE GENOMIC DNA]</scope>
    <source>
        <strain evidence="4 5">NEAU-AAG5</strain>
    </source>
</reference>
<dbReference type="SUPFAM" id="SSF51735">
    <property type="entry name" value="NAD(P)-binding Rossmann-fold domains"/>
    <property type="match status" value="1"/>
</dbReference>
<evidence type="ECO:0000256" key="1">
    <source>
        <dbReference type="ARBA" id="ARBA00006484"/>
    </source>
</evidence>
<keyword evidence="2" id="KW-0560">Oxidoreductase</keyword>
<dbReference type="PANTHER" id="PTHR48107">
    <property type="entry name" value="NADPH-DEPENDENT ALDEHYDE REDUCTASE-LIKE PROTEIN, CHLOROPLASTIC-RELATED"/>
    <property type="match status" value="1"/>
</dbReference>
<dbReference type="Pfam" id="PF13561">
    <property type="entry name" value="adh_short_C2"/>
    <property type="match status" value="1"/>
</dbReference>
<dbReference type="InterPro" id="IPR036291">
    <property type="entry name" value="NAD(P)-bd_dom_sf"/>
</dbReference>
<dbReference type="Gene3D" id="3.40.50.720">
    <property type="entry name" value="NAD(P)-binding Rossmann-like Domain"/>
    <property type="match status" value="1"/>
</dbReference>
<feature type="domain" description="Ketoreductase" evidence="3">
    <location>
        <begin position="8"/>
        <end position="190"/>
    </location>
</feature>
<evidence type="ECO:0000313" key="5">
    <source>
        <dbReference type="Proteomes" id="UP000432015"/>
    </source>
</evidence>